<dbReference type="Gene3D" id="3.40.50.1240">
    <property type="entry name" value="Phosphoglycerate mutase-like"/>
    <property type="match status" value="1"/>
</dbReference>
<keyword evidence="4" id="KW-1185">Reference proteome</keyword>
<sequence>MTVLSALVSLIVLAQGYALAANAPRRASSFAGLTTSAIFPPPNATVTATSTVFLDGSQVGFPGPTATGDEADAIETAPAVAVVDSIFPLVKPDPLGGPVKDDGKPFNILQSVGQLSPWQSVDSFGLPKASAKIPKGCSLKQTHLLHRHGARYPTGDSSVAGFASKIHTTASTTGFTASGPASFLNTWRYKLGAEILTPFGRSQLFNLGVGFRVKYGELLKDFDDLPVFRTTSEARMLDSALHFAAGFFGVQDYQSQYHQLITIENDGQNNTLSPYDNCANANNAVAAFGGVQSTKWANKYLQPALKRIGSQMKGFNLTVTDLLSMQQLCAYEVLVTVALGYSDFCDLFNKEEWESFEYSIDLSFWYGNGPGNPASSAQGIGYVQELVSRLTKTPITTFDSAVNKSIVTNKALFPLDQPIFVDATHDTVLATILVAMNFTSLAASGPPPTDHMPDDRSYVVSQIAPFGTNLVGQVLSCPASDEPTHIRWILNDAVLPLTGVQGCKPNSDGMCDLKTYIAAMQKRIAEVDFNFDCFGNYTVPDPDLITDGQFPKNLRN</sequence>
<comment type="caution">
    <text evidence="3">The sequence shown here is derived from an EMBL/GenBank/DDBJ whole genome shotgun (WGS) entry which is preliminary data.</text>
</comment>
<keyword evidence="2" id="KW-0732">Signal</keyword>
<dbReference type="CDD" id="cd07061">
    <property type="entry name" value="HP_HAP_like"/>
    <property type="match status" value="1"/>
</dbReference>
<dbReference type="OrthoDB" id="6509975at2759"/>
<feature type="signal peptide" evidence="2">
    <location>
        <begin position="1"/>
        <end position="20"/>
    </location>
</feature>
<evidence type="ECO:0000313" key="3">
    <source>
        <dbReference type="EMBL" id="KAF5313285.1"/>
    </source>
</evidence>
<evidence type="ECO:0000256" key="2">
    <source>
        <dbReference type="SAM" id="SignalP"/>
    </source>
</evidence>
<evidence type="ECO:0000313" key="4">
    <source>
        <dbReference type="Proteomes" id="UP000567179"/>
    </source>
</evidence>
<accession>A0A8H5EUS1</accession>
<feature type="chain" id="PRO_5034218650" description="Phosphoglycerate mutase-like protein" evidence="2">
    <location>
        <begin position="21"/>
        <end position="556"/>
    </location>
</feature>
<dbReference type="InterPro" id="IPR000560">
    <property type="entry name" value="His_Pase_clade-2"/>
</dbReference>
<gene>
    <name evidence="3" type="ORF">D9619_002990</name>
</gene>
<dbReference type="PANTHER" id="PTHR20963:SF42">
    <property type="entry name" value="PHOSPHOGLYCERATE MUTASE-LIKE PROTEIN"/>
    <property type="match status" value="1"/>
</dbReference>
<organism evidence="3 4">
    <name type="scientific">Psilocybe cf. subviscida</name>
    <dbReference type="NCBI Taxonomy" id="2480587"/>
    <lineage>
        <taxon>Eukaryota</taxon>
        <taxon>Fungi</taxon>
        <taxon>Dikarya</taxon>
        <taxon>Basidiomycota</taxon>
        <taxon>Agaricomycotina</taxon>
        <taxon>Agaricomycetes</taxon>
        <taxon>Agaricomycetidae</taxon>
        <taxon>Agaricales</taxon>
        <taxon>Agaricineae</taxon>
        <taxon>Strophariaceae</taxon>
        <taxon>Psilocybe</taxon>
    </lineage>
</organism>
<dbReference type="SUPFAM" id="SSF53254">
    <property type="entry name" value="Phosphoglycerate mutase-like"/>
    <property type="match status" value="1"/>
</dbReference>
<name>A0A8H5EUS1_9AGAR</name>
<dbReference type="Proteomes" id="UP000567179">
    <property type="component" value="Unassembled WGS sequence"/>
</dbReference>
<protein>
    <recommendedName>
        <fullName evidence="5">Phosphoglycerate mutase-like protein</fullName>
    </recommendedName>
</protein>
<evidence type="ECO:0000256" key="1">
    <source>
        <dbReference type="ARBA" id="ARBA00022801"/>
    </source>
</evidence>
<keyword evidence="1" id="KW-0378">Hydrolase</keyword>
<dbReference type="Pfam" id="PF00328">
    <property type="entry name" value="His_Phos_2"/>
    <property type="match status" value="1"/>
</dbReference>
<dbReference type="EMBL" id="JAACJJ010000056">
    <property type="protein sequence ID" value="KAF5313285.1"/>
    <property type="molecule type" value="Genomic_DNA"/>
</dbReference>
<reference evidence="3 4" key="1">
    <citation type="journal article" date="2020" name="ISME J.">
        <title>Uncovering the hidden diversity of litter-decomposition mechanisms in mushroom-forming fungi.</title>
        <authorList>
            <person name="Floudas D."/>
            <person name="Bentzer J."/>
            <person name="Ahren D."/>
            <person name="Johansson T."/>
            <person name="Persson P."/>
            <person name="Tunlid A."/>
        </authorList>
    </citation>
    <scope>NUCLEOTIDE SEQUENCE [LARGE SCALE GENOMIC DNA]</scope>
    <source>
        <strain evidence="3 4">CBS 101986</strain>
    </source>
</reference>
<dbReference type="InterPro" id="IPR029033">
    <property type="entry name" value="His_PPase_superfam"/>
</dbReference>
<dbReference type="GO" id="GO:0003993">
    <property type="term" value="F:acid phosphatase activity"/>
    <property type="evidence" value="ECO:0007669"/>
    <property type="project" value="TreeGrafter"/>
</dbReference>
<evidence type="ECO:0008006" key="5">
    <source>
        <dbReference type="Google" id="ProtNLM"/>
    </source>
</evidence>
<dbReference type="PANTHER" id="PTHR20963">
    <property type="entry name" value="MULTIPLE INOSITOL POLYPHOSPHATE PHOSPHATASE-RELATED"/>
    <property type="match status" value="1"/>
</dbReference>
<proteinExistence type="predicted"/>
<dbReference type="AlphaFoldDB" id="A0A8H5EUS1"/>